<dbReference type="GO" id="GO:0047196">
    <property type="term" value="F:long-chain-alcohol O-fatty-acyltransferase activity"/>
    <property type="evidence" value="ECO:0007669"/>
    <property type="project" value="UniProtKB-EC"/>
</dbReference>
<dbReference type="STRING" id="7574.A0A1S3HSP7"/>
<reference evidence="14 15" key="1">
    <citation type="submission" date="2025-04" db="UniProtKB">
        <authorList>
            <consortium name="RefSeq"/>
        </authorList>
    </citation>
    <scope>IDENTIFICATION</scope>
    <source>
        <tissue evidence="14 15">Gonads</tissue>
    </source>
</reference>
<organism evidence="13 14">
    <name type="scientific">Lingula anatina</name>
    <name type="common">Brachiopod</name>
    <name type="synonym">Lingula unguis</name>
    <dbReference type="NCBI Taxonomy" id="7574"/>
    <lineage>
        <taxon>Eukaryota</taxon>
        <taxon>Metazoa</taxon>
        <taxon>Spiralia</taxon>
        <taxon>Lophotrochozoa</taxon>
        <taxon>Brachiopoda</taxon>
        <taxon>Linguliformea</taxon>
        <taxon>Lingulata</taxon>
        <taxon>Lingulida</taxon>
        <taxon>Linguloidea</taxon>
        <taxon>Lingulidae</taxon>
        <taxon>Lingula</taxon>
    </lineage>
</organism>
<name>A0A1S3HSP7_LINAN</name>
<evidence type="ECO:0000256" key="2">
    <source>
        <dbReference type="ARBA" id="ARBA00005189"/>
    </source>
</evidence>
<dbReference type="Proteomes" id="UP000085678">
    <property type="component" value="Unplaced"/>
</dbReference>
<keyword evidence="4" id="KW-0012">Acyltransferase</keyword>
<evidence type="ECO:0000256" key="4">
    <source>
        <dbReference type="ARBA" id="ARBA00023315"/>
    </source>
</evidence>
<dbReference type="InterPro" id="IPR045034">
    <property type="entry name" value="O-acyltransferase_WSD1-like"/>
</dbReference>
<comment type="pathway">
    <text evidence="2">Lipid metabolism.</text>
</comment>
<evidence type="ECO:0000256" key="1">
    <source>
        <dbReference type="ARBA" id="ARBA00004771"/>
    </source>
</evidence>
<keyword evidence="10" id="KW-0472">Membrane</keyword>
<keyword evidence="3" id="KW-0808">Transferase</keyword>
<evidence type="ECO:0000256" key="8">
    <source>
        <dbReference type="SAM" id="Coils"/>
    </source>
</evidence>
<feature type="compositionally biased region" description="Polar residues" evidence="9">
    <location>
        <begin position="702"/>
        <end position="717"/>
    </location>
</feature>
<dbReference type="AlphaFoldDB" id="A0A1S3HSP7"/>
<accession>A0A1S3HSP7</accession>
<dbReference type="PANTHER" id="PTHR31650">
    <property type="entry name" value="O-ACYLTRANSFERASE (WSD1-LIKE) FAMILY PROTEIN"/>
    <property type="match status" value="1"/>
</dbReference>
<dbReference type="GO" id="GO:0004144">
    <property type="term" value="F:diacylglycerol O-acyltransferase activity"/>
    <property type="evidence" value="ECO:0007669"/>
    <property type="project" value="UniProtKB-EC"/>
</dbReference>
<dbReference type="RefSeq" id="XP_013388079.1">
    <property type="nucleotide sequence ID" value="XM_013532625.2"/>
</dbReference>
<feature type="region of interest" description="Disordered" evidence="9">
    <location>
        <begin position="1"/>
        <end position="53"/>
    </location>
</feature>
<dbReference type="Pfam" id="PF03007">
    <property type="entry name" value="WS_DGAT_cat"/>
    <property type="match status" value="1"/>
</dbReference>
<evidence type="ECO:0000256" key="3">
    <source>
        <dbReference type="ARBA" id="ARBA00022679"/>
    </source>
</evidence>
<evidence type="ECO:0000256" key="7">
    <source>
        <dbReference type="ARBA" id="ARBA00048109"/>
    </source>
</evidence>
<evidence type="ECO:0000259" key="12">
    <source>
        <dbReference type="Pfam" id="PF06974"/>
    </source>
</evidence>
<proteinExistence type="inferred from homology"/>
<gene>
    <name evidence="14 15" type="primary">LOC106157124</name>
</gene>
<dbReference type="OrthoDB" id="619536at2759"/>
<sequence length="800" mass="89328">MPMTSLLQKSTSNSEEMELSSAVKGTSPLPNHGIKRPGAKYSINDSPEEATCGSTRHSLDVRVNVADKEFSDISEASGEENPVNRLHNTPYKRIVHTAQQSMLAFMAVTFIYILAAIIVCCPILGITCFMLPVGMAVKHSLDACGFCCSARTCRCYKEERLSHSDVMLLHETQENKAIFQTMLVLEGGLQIGRLRDIINSRLICAQNENGRLYYPRFKQKVVSLCCGYVWMDDLDFNISNHIRLMPSTIKDCKDLQEYISHMSSMQLSFERPLWEIQVLESFGEKKQMILLLRTHPSLSDGISLVKIFHRAVSDSQSTLELKAPFGSISVMFNVLRSFVIGPLCFLTCLFGRKDKNKLLKRKLSGKKVAIWTEPFSLFAANKIQQITRTKLGDIFLSVTAGGIRFYLQSLGDNLPTNIKATIPVDLRENDNFNLVMGNIYANVPVQLPVSTEGAIPRLWDLSQMMEQTRDSALPVILYVVWWNLCYILPLKLSNILQDIIIGKTSCIVSNLPGPNQKMKVATKEVKSIVYWTPTRSSVGLSVSFFTYGNDIRVGILADEAVVPDPKLLAKYLSQQINSLESMVANRRLPGEHSNPSFVLGASIVNQAKQPTMEELQSRISAIQSELTSLKAKYETADDSEYTGDREQLAQQVEVLKKEFDELLSQTKKKRESSNSTNDGTNKVKKGTKGHSAADMGAVPQISLPSSQRPLSTYSTDSLNSNHSADIEQKQCLANFICVNSTSPVHCRPGSTSMADVEMSIEFHDHQHMPLEQMEMEDDFSPKVERKGPNKYSAELKVSTL</sequence>
<evidence type="ECO:0000313" key="14">
    <source>
        <dbReference type="RefSeq" id="XP_013388079.1"/>
    </source>
</evidence>
<evidence type="ECO:0000256" key="5">
    <source>
        <dbReference type="ARBA" id="ARBA00024360"/>
    </source>
</evidence>
<evidence type="ECO:0000313" key="15">
    <source>
        <dbReference type="RefSeq" id="XP_013388080.1"/>
    </source>
</evidence>
<evidence type="ECO:0000313" key="13">
    <source>
        <dbReference type="Proteomes" id="UP000085678"/>
    </source>
</evidence>
<feature type="domain" description="O-acyltransferase WSD1 C-terminal" evidence="12">
    <location>
        <begin position="437"/>
        <end position="579"/>
    </location>
</feature>
<dbReference type="RefSeq" id="XP_013388080.1">
    <property type="nucleotide sequence ID" value="XM_013532626.2"/>
</dbReference>
<dbReference type="UniPathway" id="UPA00282"/>
<dbReference type="Pfam" id="PF06974">
    <property type="entry name" value="WS_DGAT_C"/>
    <property type="match status" value="1"/>
</dbReference>
<dbReference type="InterPro" id="IPR009721">
    <property type="entry name" value="O-acyltransferase_WSD1_C"/>
</dbReference>
<evidence type="ECO:0000256" key="6">
    <source>
        <dbReference type="ARBA" id="ARBA00047604"/>
    </source>
</evidence>
<keyword evidence="10" id="KW-0812">Transmembrane</keyword>
<dbReference type="KEGG" id="lak:106157124"/>
<dbReference type="PANTHER" id="PTHR31650:SF1">
    <property type="entry name" value="WAX ESTER SYNTHASE_DIACYLGLYCEROL ACYLTRANSFERASE 4-RELATED"/>
    <property type="match status" value="1"/>
</dbReference>
<keyword evidence="10" id="KW-1133">Transmembrane helix</keyword>
<keyword evidence="8" id="KW-0175">Coiled coil</keyword>
<dbReference type="GeneID" id="106157124"/>
<evidence type="ECO:0000259" key="11">
    <source>
        <dbReference type="Pfam" id="PF03007"/>
    </source>
</evidence>
<protein>
    <submittedName>
        <fullName evidence="14 15">Uncharacterized protein LOC106157124 isoform X1</fullName>
    </submittedName>
</protein>
<feature type="coiled-coil region" evidence="8">
    <location>
        <begin position="612"/>
        <end position="665"/>
    </location>
</feature>
<feature type="domain" description="O-acyltransferase WSD1-like N-terminal" evidence="11">
    <location>
        <begin position="216"/>
        <end position="323"/>
    </location>
</feature>
<dbReference type="GO" id="GO:0005886">
    <property type="term" value="C:plasma membrane"/>
    <property type="evidence" value="ECO:0007669"/>
    <property type="project" value="TreeGrafter"/>
</dbReference>
<comment type="pathway">
    <text evidence="1">Glycerolipid metabolism; triacylglycerol biosynthesis.</text>
</comment>
<keyword evidence="13" id="KW-1185">Reference proteome</keyword>
<comment type="catalytic activity">
    <reaction evidence="7">
        <text>an acyl-CoA + a 1,2-diacyl-sn-glycerol = a triacyl-sn-glycerol + CoA</text>
        <dbReference type="Rhea" id="RHEA:10868"/>
        <dbReference type="ChEBI" id="CHEBI:17815"/>
        <dbReference type="ChEBI" id="CHEBI:57287"/>
        <dbReference type="ChEBI" id="CHEBI:58342"/>
        <dbReference type="ChEBI" id="CHEBI:64615"/>
        <dbReference type="EC" id="2.3.1.20"/>
    </reaction>
</comment>
<comment type="similarity">
    <text evidence="5">In the N-terminal section; belongs to the long-chain O-acyltransferase family.</text>
</comment>
<dbReference type="InterPro" id="IPR004255">
    <property type="entry name" value="O-acyltransferase_WSD1_N"/>
</dbReference>
<feature type="region of interest" description="Disordered" evidence="9">
    <location>
        <begin position="665"/>
        <end position="717"/>
    </location>
</feature>
<evidence type="ECO:0000256" key="10">
    <source>
        <dbReference type="SAM" id="Phobius"/>
    </source>
</evidence>
<comment type="catalytic activity">
    <reaction evidence="6">
        <text>a long chain fatty alcohol + a fatty acyl-CoA = a long-chain alcohol wax ester + CoA</text>
        <dbReference type="Rhea" id="RHEA:38443"/>
        <dbReference type="ChEBI" id="CHEBI:17135"/>
        <dbReference type="ChEBI" id="CHEBI:57287"/>
        <dbReference type="ChEBI" id="CHEBI:77636"/>
        <dbReference type="ChEBI" id="CHEBI:235323"/>
        <dbReference type="EC" id="2.3.1.75"/>
    </reaction>
</comment>
<feature type="transmembrane region" description="Helical" evidence="10">
    <location>
        <begin position="102"/>
        <end position="125"/>
    </location>
</feature>
<evidence type="ECO:0000256" key="9">
    <source>
        <dbReference type="SAM" id="MobiDB-lite"/>
    </source>
</evidence>
<dbReference type="GO" id="GO:0019432">
    <property type="term" value="P:triglyceride biosynthetic process"/>
    <property type="evidence" value="ECO:0007669"/>
    <property type="project" value="UniProtKB-UniPathway"/>
</dbReference>
<feature type="compositionally biased region" description="Polar residues" evidence="9">
    <location>
        <begin position="1"/>
        <end position="14"/>
    </location>
</feature>